<organism evidence="4 5">
    <name type="scientific">Salinicoccus halitifaciens</name>
    <dbReference type="NCBI Taxonomy" id="1073415"/>
    <lineage>
        <taxon>Bacteria</taxon>
        <taxon>Bacillati</taxon>
        <taxon>Bacillota</taxon>
        <taxon>Bacilli</taxon>
        <taxon>Bacillales</taxon>
        <taxon>Staphylococcaceae</taxon>
        <taxon>Salinicoccus</taxon>
    </lineage>
</organism>
<name>A0ABV2E5T9_9STAP</name>
<evidence type="ECO:0000313" key="5">
    <source>
        <dbReference type="Proteomes" id="UP001549019"/>
    </source>
</evidence>
<keyword evidence="1" id="KW-0175">Coiled coil</keyword>
<dbReference type="InterPro" id="IPR007119">
    <property type="entry name" value="Phage_tail_spike_N"/>
</dbReference>
<keyword evidence="5" id="KW-1185">Reference proteome</keyword>
<dbReference type="RefSeq" id="WP_230820895.1">
    <property type="nucleotide sequence ID" value="NZ_JAJNCU010000001.1"/>
</dbReference>
<feature type="compositionally biased region" description="Basic and acidic residues" evidence="2">
    <location>
        <begin position="1355"/>
        <end position="1378"/>
    </location>
</feature>
<evidence type="ECO:0000259" key="3">
    <source>
        <dbReference type="PROSITE" id="PS51688"/>
    </source>
</evidence>
<evidence type="ECO:0000256" key="1">
    <source>
        <dbReference type="SAM" id="Coils"/>
    </source>
</evidence>
<comment type="caution">
    <text evidence="4">The sequence shown here is derived from an EMBL/GenBank/DDBJ whole genome shotgun (WGS) entry which is preliminary data.</text>
</comment>
<evidence type="ECO:0000313" key="4">
    <source>
        <dbReference type="EMBL" id="MET3109766.1"/>
    </source>
</evidence>
<dbReference type="PANTHER" id="PTHR47357:SF1">
    <property type="entry name" value="SPINDLE POLE BODY COMPONENT 110"/>
    <property type="match status" value="1"/>
</dbReference>
<dbReference type="Proteomes" id="UP001549019">
    <property type="component" value="Unassembled WGS sequence"/>
</dbReference>
<accession>A0ABV2E5T9</accession>
<gene>
    <name evidence="4" type="ORF">ABHD89_000154</name>
</gene>
<dbReference type="InterPro" id="IPR030392">
    <property type="entry name" value="S74_ICA"/>
</dbReference>
<reference evidence="4 5" key="1">
    <citation type="submission" date="2024-05" db="EMBL/GenBank/DDBJ databases">
        <title>Genomic Encyclopedia of Type Strains, Phase IV (KMG-IV): sequencing the most valuable type-strain genomes for metagenomic binning, comparative biology and taxonomic classification.</title>
        <authorList>
            <person name="Goeker M."/>
        </authorList>
    </citation>
    <scope>NUCLEOTIDE SEQUENCE [LARGE SCALE GENOMIC DNA]</scope>
    <source>
        <strain evidence="4 5">DSM 25286</strain>
    </source>
</reference>
<feature type="coiled-coil region" evidence="1">
    <location>
        <begin position="890"/>
        <end position="924"/>
    </location>
</feature>
<proteinExistence type="predicted"/>
<dbReference type="EMBL" id="JBDZDV010000001">
    <property type="protein sequence ID" value="MET3109766.1"/>
    <property type="molecule type" value="Genomic_DNA"/>
</dbReference>
<feature type="region of interest" description="Disordered" evidence="2">
    <location>
        <begin position="1326"/>
        <end position="1378"/>
    </location>
</feature>
<protein>
    <submittedName>
        <fullName evidence="4">Phage minor structural protein</fullName>
    </submittedName>
</protein>
<feature type="domain" description="Peptidase S74" evidence="3">
    <location>
        <begin position="2027"/>
        <end position="2122"/>
    </location>
</feature>
<dbReference type="NCBIfam" id="TIGR01665">
    <property type="entry name" value="put_anti_recept"/>
    <property type="match status" value="1"/>
</dbReference>
<evidence type="ECO:0000256" key="2">
    <source>
        <dbReference type="SAM" id="MobiDB-lite"/>
    </source>
</evidence>
<sequence length="2136" mass="240784">MSQIHILDRYSERIKEVLSNRQNSKIVLDDLHIRNIENNSETFDFVIDYKASENIQERDRVLIPDEELGNYREFIVDDINIDTYEGEAEIKTTSSYLEDLQKAKPIEPQTIDQHTAQQAVEFALFNVAGWEVGDIEYAGFRTISWTSYNSPYEVLKIIANRFDLQLDFTIETNGNRVTRRYVHMREKTALFSGKEVRRGKDLADLQVQRNATEVVTALLCLAPEPEEEGQERLTTIVVDDEAQALYGNPREYIWGIYEPESDDSDMTLNRLKTLGRTELNKRNKPRIDYTIEAVYLDEFLDHERVLIGDKIRVKDDLKEPYFYVEAVVKEIRRSIFNPEDKTYTLGEIIEFTQEDITKRFEDLRALFTQRMTETRSNFDNIVTIIDTQVERRIFKQDTPPDNPINDQLWLDTSNPEKPILKRYFNGYWNTEIKAVTEASDIDAVTREEAMYEAVLSSLANIEVNHLTLLTEANQVKENQYINDSHRTTIDNNVQIVIETYDTLMSEVERFKEDRRLNLEQSNIIHQMMLDYSSAINELRETIVKTTEFAMDHLAYLQSQYSDEQYEGAMQEVASKFGLTFEDGVLRGDPRLAQDLEGTRLELEDKIESARNTLNDMIEEITGDSRNMIVGTSLIDESHFTVVGGYTILDDEELEYVRINKEDASRDEAFILFHNKMDYLAEETYTLALDFRSDVVDELDYIFLSTDSTKHILHDTMIPQPLNLEATGEWNRYYMQFTPTEDILRAQLKVGTDYTDDIVGEFDIRQIHLYKGTSEMAWQPAPEDNRQYITQLSREITKLENQLSTKMTRDDYDLLEGQIESVSTEVTQTAKAITQKADKSVVDTLNNTVTTHGTQIETHAEGIDKLIEKTEATDESLTVVTNKTNETAGGLEQTITKVTETESALEDAEKQIKQAQADIKTNAEEISTKLSTAQYNTDQEGIISSIDTATSERVQLAEEIKDKVTLTEYENYKVETGTLGDANRVLNITTDKKGKWLRLAMNAGNRASARFIIADRTSSQHGTVEFNASVFFNRANNAEFIVNSFAKMTSFPFTKARFLTKDTYDEQYLDLYFNPTRDSTNSISIWMKDNIQTTGWVLQDLPEAEIPHGYKATEYDINEEASTNGILRKHEASITNNGKEISLKASQEELDSVNKTLSEKQAELSLDAENIKGEVKGVSDRLSEVSTTVTQNKEEFDVSVRENTNKFTQIDGEMTEKVGKTEVVASINASTEGVKINGDKVDISAGSSIRIAIDDAKRYADNVSSTAESNAKKHADNKAKAAQEAAEEYALAQAKAERVKAESYADGEITKEEEARIADVKAKLKEAKDHANETAQAAEKAAKDHANSRANTAENNAKRHAETKANEAEKAAKDHADAKARAERIIAEAYADGKVTAEEEARIKDANAKLQEAKTHADTKAREAEIAAKKVANVAQDTADEATEKLDDMAKGGRNLLLDSGRKVSTSRYNIADYYLTEKIAEGTEVTVSFKAKLATTKTHFRLYNSGGSVSMGRNFYPSKSGEFEVYTYTFNWRVGSSNNTFLRLYHMPSATTTTSEVEWMKLEYGKQATGWSPAPEDNVEKKKIISEINLSDEAVKIKAEKVDIDGRTINIGSNPTVTSLNSAVDNVDTKATNARNQANAARDGNNIARALNASTTTVNIAASKINLSGYATFNDLSTSGRTTISGDNIRTGLLQSSNGRTSFNLNTGTISVDGGNGLIVKNSNSSRRIEMVNGEISSYAGGDLTMKFGGYNMEFYNHADDPIGRIQPIYSTGSSRPGLGIIAQSDVINIGYRAHGLYRAVLRSDFAANETVVSGPFNSANAGSTLRLYANRRIVSSDTDYANEYTAYDQPTIILDQSNSTNHITQYFGGVNNRNSAQWRVRFRTSTSTWQSKMIIESNRVRFRDSVQDWNGNEFYANGTGSNSLNRDTALHAGGLRTLSGWSHLYLGTLSGGEVRITNGYGRNQDGLGNGGITYRDLRAAKLYSDSVWSHQYDNYWVRTPSELRITSRGSTSNYRDIRFRNWRSVSSEKYKTDISEWNLNVLDILKDEVTIYQYKYKVDEEDADDAKDDAKDFYQRGLIVERNTPSEFVSGDGINQYEVISWALKGIQELAHENASLKEKLDSLEDRLRSIEENK</sequence>
<feature type="coiled-coil region" evidence="1">
    <location>
        <begin position="592"/>
        <end position="619"/>
    </location>
</feature>
<dbReference type="PANTHER" id="PTHR47357">
    <property type="entry name" value="COP1-INTERACTIVE PROTEIN 1"/>
    <property type="match status" value="1"/>
</dbReference>
<feature type="coiled-coil region" evidence="1">
    <location>
        <begin position="2108"/>
        <end position="2135"/>
    </location>
</feature>
<dbReference type="PROSITE" id="PS51688">
    <property type="entry name" value="ICA"/>
    <property type="match status" value="1"/>
</dbReference>